<feature type="compositionally biased region" description="Pro residues" evidence="1">
    <location>
        <begin position="63"/>
        <end position="72"/>
    </location>
</feature>
<dbReference type="EMBL" id="JACHIJ010000002">
    <property type="protein sequence ID" value="MBB5051816.1"/>
    <property type="molecule type" value="Genomic_DNA"/>
</dbReference>
<gene>
    <name evidence="2" type="ORF">HNQ36_001770</name>
</gene>
<dbReference type="AlphaFoldDB" id="A0A840N516"/>
<evidence type="ECO:0000313" key="3">
    <source>
        <dbReference type="Proteomes" id="UP000521227"/>
    </source>
</evidence>
<proteinExistence type="predicted"/>
<sequence>MNMRNLSEPDREFRWVPCRSRCSRTFVSALFGSAISLMGVTVATGQQADKPVRTVQAPQSSPSLPPTLAEPPAAPSAAACDASCVHRSADAAAQACVPLIEAKAPLDYDWLSRPFGGMFTQAEQPGADGIVRYRGDAIRVLTMQNQWIRHAYECAYDPVARRIVDVEIRPGRLVPPADVANFIADILKKRPGAQVTTTPIAKEPGSQVGLPPAQAKSPAAPRRAYGERDAITITQSKLHGLQVDSETRIAQSKRKLEN</sequence>
<dbReference type="Proteomes" id="UP000521227">
    <property type="component" value="Unassembled WGS sequence"/>
</dbReference>
<reference evidence="2 3" key="1">
    <citation type="submission" date="2020-08" db="EMBL/GenBank/DDBJ databases">
        <title>Genomic Encyclopedia of Type Strains, Phase IV (KMG-IV): sequencing the most valuable type-strain genomes for metagenomic binning, comparative biology and taxonomic classification.</title>
        <authorList>
            <person name="Goeker M."/>
        </authorList>
    </citation>
    <scope>NUCLEOTIDE SEQUENCE [LARGE SCALE GENOMIC DNA]</scope>
    <source>
        <strain evidence="2 3">DSM 17498</strain>
    </source>
</reference>
<organism evidence="2 3">
    <name type="scientific">Afipia massiliensis</name>
    <dbReference type="NCBI Taxonomy" id="211460"/>
    <lineage>
        <taxon>Bacteria</taxon>
        <taxon>Pseudomonadati</taxon>
        <taxon>Pseudomonadota</taxon>
        <taxon>Alphaproteobacteria</taxon>
        <taxon>Hyphomicrobiales</taxon>
        <taxon>Nitrobacteraceae</taxon>
        <taxon>Afipia</taxon>
    </lineage>
</organism>
<evidence type="ECO:0000313" key="2">
    <source>
        <dbReference type="EMBL" id="MBB5051816.1"/>
    </source>
</evidence>
<comment type="caution">
    <text evidence="2">The sequence shown here is derived from an EMBL/GenBank/DDBJ whole genome shotgun (WGS) entry which is preliminary data.</text>
</comment>
<evidence type="ECO:0000256" key="1">
    <source>
        <dbReference type="SAM" id="MobiDB-lite"/>
    </source>
</evidence>
<feature type="region of interest" description="Disordered" evidence="1">
    <location>
        <begin position="199"/>
        <end position="227"/>
    </location>
</feature>
<dbReference type="RefSeq" id="WP_184083875.1">
    <property type="nucleotide sequence ID" value="NZ_JACHIJ010000002.1"/>
</dbReference>
<name>A0A840N516_9BRAD</name>
<feature type="region of interest" description="Disordered" evidence="1">
    <location>
        <begin position="50"/>
        <end position="72"/>
    </location>
</feature>
<accession>A0A840N516</accession>
<protein>
    <submittedName>
        <fullName evidence="2">Uncharacterized protein</fullName>
    </submittedName>
</protein>